<keyword evidence="1" id="KW-0472">Membrane</keyword>
<evidence type="ECO:0000256" key="1">
    <source>
        <dbReference type="SAM" id="Phobius"/>
    </source>
</evidence>
<comment type="caution">
    <text evidence="3">The sequence shown here is derived from an EMBL/GenBank/DDBJ whole genome shotgun (WGS) entry which is preliminary data.</text>
</comment>
<dbReference type="InterPro" id="IPR003675">
    <property type="entry name" value="Rce1/LyrA-like_dom"/>
</dbReference>
<dbReference type="InterPro" id="IPR052710">
    <property type="entry name" value="CAAX_protease"/>
</dbReference>
<feature type="transmembrane region" description="Helical" evidence="1">
    <location>
        <begin position="35"/>
        <end position="55"/>
    </location>
</feature>
<keyword evidence="3" id="KW-0482">Metalloprotease</keyword>
<dbReference type="Proteomes" id="UP001524478">
    <property type="component" value="Unassembled WGS sequence"/>
</dbReference>
<feature type="transmembrane region" description="Helical" evidence="1">
    <location>
        <begin position="12"/>
        <end position="29"/>
    </location>
</feature>
<keyword evidence="3" id="KW-0378">Hydrolase</keyword>
<gene>
    <name evidence="3" type="ORF">NE686_16845</name>
</gene>
<dbReference type="PANTHER" id="PTHR36435:SF1">
    <property type="entry name" value="CAAX AMINO TERMINAL PROTEASE FAMILY PROTEIN"/>
    <property type="match status" value="1"/>
</dbReference>
<evidence type="ECO:0000313" key="4">
    <source>
        <dbReference type="Proteomes" id="UP001524478"/>
    </source>
</evidence>
<organism evidence="3 4">
    <name type="scientific">Tissierella carlieri</name>
    <dbReference type="NCBI Taxonomy" id="689904"/>
    <lineage>
        <taxon>Bacteria</taxon>
        <taxon>Bacillati</taxon>
        <taxon>Bacillota</taxon>
        <taxon>Tissierellia</taxon>
        <taxon>Tissierellales</taxon>
        <taxon>Tissierellaceae</taxon>
        <taxon>Tissierella</taxon>
    </lineage>
</organism>
<dbReference type="Pfam" id="PF02517">
    <property type="entry name" value="Rce1-like"/>
    <property type="match status" value="1"/>
</dbReference>
<dbReference type="GO" id="GO:0008237">
    <property type="term" value="F:metallopeptidase activity"/>
    <property type="evidence" value="ECO:0007669"/>
    <property type="project" value="UniProtKB-KW"/>
</dbReference>
<proteinExistence type="predicted"/>
<keyword evidence="1" id="KW-1133">Transmembrane helix</keyword>
<feature type="transmembrane region" description="Helical" evidence="1">
    <location>
        <begin position="279"/>
        <end position="301"/>
    </location>
</feature>
<accession>A0ABT1SE69</accession>
<feature type="domain" description="CAAX prenyl protease 2/Lysostaphin resistance protein A-like" evidence="2">
    <location>
        <begin position="121"/>
        <end position="206"/>
    </location>
</feature>
<evidence type="ECO:0000313" key="3">
    <source>
        <dbReference type="EMBL" id="MCQ4924774.1"/>
    </source>
</evidence>
<feature type="transmembrane region" description="Helical" evidence="1">
    <location>
        <begin position="236"/>
        <end position="258"/>
    </location>
</feature>
<feature type="transmembrane region" description="Helical" evidence="1">
    <location>
        <begin position="156"/>
        <end position="189"/>
    </location>
</feature>
<name>A0ABT1SE69_9FIRM</name>
<keyword evidence="1" id="KW-0812">Transmembrane</keyword>
<dbReference type="PANTHER" id="PTHR36435">
    <property type="entry name" value="SLR1288 PROTEIN"/>
    <property type="match status" value="1"/>
</dbReference>
<feature type="transmembrane region" description="Helical" evidence="1">
    <location>
        <begin position="76"/>
        <end position="98"/>
    </location>
</feature>
<feature type="transmembrane region" description="Helical" evidence="1">
    <location>
        <begin position="118"/>
        <end position="135"/>
    </location>
</feature>
<evidence type="ECO:0000259" key="2">
    <source>
        <dbReference type="Pfam" id="PF02517"/>
    </source>
</evidence>
<sequence length="302" mass="34124">MERFKKSRILQVNVLYLSLGLLLFFLGSIVQSKEIYSGLLITEYIIILLPNLIYLKLTGIPLKQSLRLNKISLKQAWYIIWITIFSYPVAIFLNTLVITILSFFGEMVPSSVPIPENLGLYFLSIFIIALSPGICEEIMFRGTIMNAYEDIGKKKAILFSAILFGLFHLNLQNFAGPTFLGLIFGIIVYKTNSIYSSILGHTLNNGLAMTIGYFGMKEQSQAIDVPAYEIPYQTQMLILLAVLSIFAICSLIILIKLIKKLPKGEGGIQQDIQLRETNILHYIPIIGIIILFIIINIKYLFL</sequence>
<reference evidence="3 4" key="1">
    <citation type="submission" date="2022-06" db="EMBL/GenBank/DDBJ databases">
        <title>Isolation of gut microbiota from human fecal samples.</title>
        <authorList>
            <person name="Pamer E.G."/>
            <person name="Barat B."/>
            <person name="Waligurski E."/>
            <person name="Medina S."/>
            <person name="Paddock L."/>
            <person name="Mostad J."/>
        </authorList>
    </citation>
    <scope>NUCLEOTIDE SEQUENCE [LARGE SCALE GENOMIC DNA]</scope>
    <source>
        <strain evidence="3 4">DFI.7.95</strain>
    </source>
</reference>
<dbReference type="RefSeq" id="WP_256312381.1">
    <property type="nucleotide sequence ID" value="NZ_JANGAC010000015.1"/>
</dbReference>
<dbReference type="EMBL" id="JANGAC010000015">
    <property type="protein sequence ID" value="MCQ4924774.1"/>
    <property type="molecule type" value="Genomic_DNA"/>
</dbReference>
<protein>
    <submittedName>
        <fullName evidence="3">CPBP family intramembrane metalloprotease</fullName>
    </submittedName>
</protein>
<keyword evidence="3" id="KW-0645">Protease</keyword>
<keyword evidence="4" id="KW-1185">Reference proteome</keyword>